<dbReference type="GO" id="GO:0016776">
    <property type="term" value="F:phosphotransferase activity, phosphate group as acceptor"/>
    <property type="evidence" value="ECO:0007669"/>
    <property type="project" value="InterPro"/>
</dbReference>
<dbReference type="InterPro" id="IPR022300">
    <property type="entry name" value="PPK2-rel_1"/>
</dbReference>
<keyword evidence="4" id="KW-1185">Reference proteome</keyword>
<accession>A0A918KEI0</accession>
<proteinExistence type="predicted"/>
<dbReference type="NCBIfam" id="TIGR03709">
    <property type="entry name" value="PPK2_rel_1"/>
    <property type="match status" value="1"/>
</dbReference>
<evidence type="ECO:0000259" key="2">
    <source>
        <dbReference type="Pfam" id="PF03976"/>
    </source>
</evidence>
<comment type="caution">
    <text evidence="3">The sequence shown here is derived from an EMBL/GenBank/DDBJ whole genome shotgun (WGS) entry which is preliminary data.</text>
</comment>
<dbReference type="InterPro" id="IPR022488">
    <property type="entry name" value="PPK2-related"/>
</dbReference>
<reference evidence="3" key="2">
    <citation type="submission" date="2020-09" db="EMBL/GenBank/DDBJ databases">
        <authorList>
            <person name="Sun Q."/>
            <person name="Ohkuma M."/>
        </authorList>
    </citation>
    <scope>NUCLEOTIDE SEQUENCE</scope>
    <source>
        <strain evidence="3">JCM 4790</strain>
    </source>
</reference>
<evidence type="ECO:0000313" key="3">
    <source>
        <dbReference type="EMBL" id="GGX60795.1"/>
    </source>
</evidence>
<dbReference type="Gene3D" id="3.40.50.300">
    <property type="entry name" value="P-loop containing nucleotide triphosphate hydrolases"/>
    <property type="match status" value="1"/>
</dbReference>
<dbReference type="Pfam" id="PF03976">
    <property type="entry name" value="PPK2"/>
    <property type="match status" value="1"/>
</dbReference>
<feature type="domain" description="Polyphosphate kinase-2-related" evidence="2">
    <location>
        <begin position="53"/>
        <end position="269"/>
    </location>
</feature>
<dbReference type="EMBL" id="BMVU01000003">
    <property type="protein sequence ID" value="GGX60795.1"/>
    <property type="molecule type" value="Genomic_DNA"/>
</dbReference>
<name>A0A918KEI0_9ACTN</name>
<dbReference type="Proteomes" id="UP000619244">
    <property type="component" value="Unassembled WGS sequence"/>
</dbReference>
<reference evidence="3" key="1">
    <citation type="journal article" date="2014" name="Int. J. Syst. Evol. Microbiol.">
        <title>Complete genome sequence of Corynebacterium casei LMG S-19264T (=DSM 44701T), isolated from a smear-ripened cheese.</title>
        <authorList>
            <consortium name="US DOE Joint Genome Institute (JGI-PGF)"/>
            <person name="Walter F."/>
            <person name="Albersmeier A."/>
            <person name="Kalinowski J."/>
            <person name="Ruckert C."/>
        </authorList>
    </citation>
    <scope>NUCLEOTIDE SEQUENCE</scope>
    <source>
        <strain evidence="3">JCM 4790</strain>
    </source>
</reference>
<evidence type="ECO:0000256" key="1">
    <source>
        <dbReference type="SAM" id="MobiDB-lite"/>
    </source>
</evidence>
<feature type="compositionally biased region" description="Low complexity" evidence="1">
    <location>
        <begin position="319"/>
        <end position="334"/>
    </location>
</feature>
<dbReference type="AlphaFoldDB" id="A0A918KEI0"/>
<protein>
    <recommendedName>
        <fullName evidence="2">Polyphosphate kinase-2-related domain-containing protein</fullName>
    </recommendedName>
</protein>
<dbReference type="PANTHER" id="PTHR34383:SF3">
    <property type="entry name" value="POLYPHOSPHATE:AMP PHOSPHOTRANSFERASE"/>
    <property type="match status" value="1"/>
</dbReference>
<dbReference type="RefSeq" id="WP_190189278.1">
    <property type="nucleotide sequence ID" value="NZ_BMVU01000003.1"/>
</dbReference>
<dbReference type="SUPFAM" id="SSF52540">
    <property type="entry name" value="P-loop containing nucleoside triphosphate hydrolases"/>
    <property type="match status" value="1"/>
</dbReference>
<evidence type="ECO:0000313" key="4">
    <source>
        <dbReference type="Proteomes" id="UP000619244"/>
    </source>
</evidence>
<sequence length="342" mass="39041">MRAEERDGRTADFIRPLRVEPGTKVSLADDFDPRFKAGVRKKDGVELLRGSVELLADHQRRLAAESAFGVLVCLQSLDAGGKDGTIRHVMSGLNPQGVRVSAFKVPSAEELDHDYLWRYVRRLPGRGEISIFNRSHYEEVLVVRVHPENLERQRLPEAARGPGVWERRYREINDWERYLTDNGFRIVKLFLNLSKEEQRVRFLKRIEVPERNWKFSAADARERERWDDYQHAFSEMLSATSTDWAPWYVVPADRKWFARLCVGTVLAHTLIELDPRYPDVGDAARRELAKAKRELERQAPDAAPAGPHTVPARRRTVAEGKAAGKGQEAAQCGKAGKGRRKA</sequence>
<gene>
    <name evidence="3" type="ORF">GCM10010358_14190</name>
</gene>
<feature type="region of interest" description="Disordered" evidence="1">
    <location>
        <begin position="292"/>
        <end position="342"/>
    </location>
</feature>
<dbReference type="GO" id="GO:0006797">
    <property type="term" value="P:polyphosphate metabolic process"/>
    <property type="evidence" value="ECO:0007669"/>
    <property type="project" value="InterPro"/>
</dbReference>
<organism evidence="3 4">
    <name type="scientific">Streptomyces minutiscleroticus</name>
    <dbReference type="NCBI Taxonomy" id="68238"/>
    <lineage>
        <taxon>Bacteria</taxon>
        <taxon>Bacillati</taxon>
        <taxon>Actinomycetota</taxon>
        <taxon>Actinomycetes</taxon>
        <taxon>Kitasatosporales</taxon>
        <taxon>Streptomycetaceae</taxon>
        <taxon>Streptomyces</taxon>
    </lineage>
</organism>
<dbReference type="PANTHER" id="PTHR34383">
    <property type="entry name" value="POLYPHOSPHATE:AMP PHOSPHOTRANSFERASE-RELATED"/>
    <property type="match status" value="1"/>
</dbReference>
<dbReference type="InterPro" id="IPR027417">
    <property type="entry name" value="P-loop_NTPase"/>
</dbReference>